<dbReference type="EMBL" id="ABWL02000006">
    <property type="protein sequence ID" value="EFE09306.1"/>
    <property type="molecule type" value="Genomic_DNA"/>
</dbReference>
<accession>D4BAU5</accession>
<sequence>MITRSRLLLKNQVQTDVDKTTKEQYWQLRSENAYALKGQAEPDFCRSMIWLSRIQNESC</sequence>
<dbReference type="Proteomes" id="UP000003880">
    <property type="component" value="Unassembled WGS sequence"/>
</dbReference>
<evidence type="ECO:0000313" key="1">
    <source>
        <dbReference type="EMBL" id="EFE09306.1"/>
    </source>
</evidence>
<gene>
    <name evidence="1" type="ORF">CIT292_07591</name>
</gene>
<proteinExistence type="predicted"/>
<name>D4BAU5_9ENTR</name>
<dbReference type="AlphaFoldDB" id="D4BAU5"/>
<comment type="caution">
    <text evidence="1">The sequence shown here is derived from an EMBL/GenBank/DDBJ whole genome shotgun (WGS) entry which is preliminary data.</text>
</comment>
<evidence type="ECO:0000313" key="2">
    <source>
        <dbReference type="Proteomes" id="UP000003880"/>
    </source>
</evidence>
<reference evidence="1 2" key="1">
    <citation type="submission" date="2010-02" db="EMBL/GenBank/DDBJ databases">
        <authorList>
            <person name="Weinstock G."/>
            <person name="Sodergren E."/>
            <person name="Clifton S."/>
            <person name="Fulton L."/>
            <person name="Fulton B."/>
            <person name="Courtney L."/>
            <person name="Fronick C."/>
            <person name="Harrison M."/>
            <person name="Strong C."/>
            <person name="Farmer C."/>
            <person name="Delahaunty K."/>
            <person name="Markovic C."/>
            <person name="Hall O."/>
            <person name="Minx P."/>
            <person name="Tomlinson C."/>
            <person name="Mitreva M."/>
            <person name="Nelson J."/>
            <person name="Hou S."/>
            <person name="Wollam A."/>
            <person name="Pepin K.H."/>
            <person name="Johnson M."/>
            <person name="Bhonagiri V."/>
            <person name="Zhang X."/>
            <person name="Suruliraj S."/>
            <person name="Warren W."/>
            <person name="Chinwalla A."/>
            <person name="Mardis E.R."/>
            <person name="Wilson R.K."/>
        </authorList>
    </citation>
    <scope>NUCLEOTIDE SEQUENCE [LARGE SCALE GENOMIC DNA]</scope>
    <source>
        <strain evidence="1 2">ATCC 29220</strain>
    </source>
</reference>
<organism evidence="1 2">
    <name type="scientific">Citrobacter youngae ATCC 29220</name>
    <dbReference type="NCBI Taxonomy" id="500640"/>
    <lineage>
        <taxon>Bacteria</taxon>
        <taxon>Pseudomonadati</taxon>
        <taxon>Pseudomonadota</taxon>
        <taxon>Gammaproteobacteria</taxon>
        <taxon>Enterobacterales</taxon>
        <taxon>Enterobacteriaceae</taxon>
        <taxon>Citrobacter</taxon>
        <taxon>Citrobacter freundii complex</taxon>
    </lineage>
</organism>
<dbReference type="HOGENOM" id="CLU_2951975_0_0_6"/>
<protein>
    <submittedName>
        <fullName evidence="1">Uncharacterized protein</fullName>
    </submittedName>
</protein>